<dbReference type="Proteomes" id="UP000671995">
    <property type="component" value="Chromosome"/>
</dbReference>
<reference evidence="1" key="2">
    <citation type="journal article" date="2021" name="Microbiol. Resour. Announc.">
        <title>Complete Genome Sequences of Three Human Oral Treponema parvum Isolates.</title>
        <authorList>
            <person name="Zeng H."/>
            <person name="Watt R.M."/>
        </authorList>
    </citation>
    <scope>NUCLEOTIDE SEQUENCE</scope>
    <source>
        <strain evidence="1">ATCC 700773</strain>
    </source>
</reference>
<reference evidence="1" key="1">
    <citation type="submission" date="2020-05" db="EMBL/GenBank/DDBJ databases">
        <authorList>
            <person name="Zeng H."/>
            <person name="Chan Y.K."/>
            <person name="Watt R.M."/>
        </authorList>
    </citation>
    <scope>NUCLEOTIDE SEQUENCE</scope>
    <source>
        <strain evidence="1">ATCC 700773</strain>
    </source>
</reference>
<dbReference type="EMBL" id="CP054257">
    <property type="protein sequence ID" value="QTQ12442.1"/>
    <property type="molecule type" value="Genomic_DNA"/>
</dbReference>
<organism evidence="1 2">
    <name type="scientific">Treponema parvum</name>
    <dbReference type="NCBI Taxonomy" id="138851"/>
    <lineage>
        <taxon>Bacteria</taxon>
        <taxon>Pseudomonadati</taxon>
        <taxon>Spirochaetota</taxon>
        <taxon>Spirochaetia</taxon>
        <taxon>Spirochaetales</taxon>
        <taxon>Treponemataceae</taxon>
        <taxon>Treponema</taxon>
    </lineage>
</organism>
<dbReference type="AlphaFoldDB" id="A0A975F152"/>
<dbReference type="RefSeq" id="WP_210117154.1">
    <property type="nucleotide sequence ID" value="NZ_CP054257.1"/>
</dbReference>
<evidence type="ECO:0000313" key="2">
    <source>
        <dbReference type="Proteomes" id="UP000671995"/>
    </source>
</evidence>
<dbReference type="PANTHER" id="PTHR36454:SF1">
    <property type="entry name" value="DUF1015 DOMAIN-CONTAINING PROTEIN"/>
    <property type="match status" value="1"/>
</dbReference>
<proteinExistence type="predicted"/>
<accession>A0A975F152</accession>
<dbReference type="InterPro" id="IPR008323">
    <property type="entry name" value="UCP033563"/>
</dbReference>
<name>A0A975F152_9SPIR</name>
<protein>
    <submittedName>
        <fullName evidence="1">DUF1015 domain-containing protein</fullName>
    </submittedName>
</protein>
<dbReference type="Pfam" id="PF06245">
    <property type="entry name" value="DUF1015"/>
    <property type="match status" value="1"/>
</dbReference>
<gene>
    <name evidence="1" type="ORF">HRI96_09690</name>
</gene>
<sequence length="447" mass="50487">MEILNKAGIFVPEILLPKNVDTETWAVIACDQYTQNKDYWKKAKELACGKASTLNMILPEVYLDEPDKNARIQDIRRTMKDYLDNGVFAAPKKQFIYTERTTAFGRTRSGLVAAIDLETYDWKPGSKAPIRATEATIASRIPPRMEIRKGAPLEIPHIMLLVNDFEHIFIEEAGRRVKLSGKKPEYSGNLMQNGGSITGWGIDKAEDIQNIEKALKIIAQKNTDPQGSVFLFAVGDGNHSLATAKAVWEEYKKELYEKGVPEDEVINSRIRYALVEIVNIYDKGLTFEPIHRVLFNADPQKLILFLQNKLSGTVMECGSAKELKERVKDNSKGEHFGMVYTKEGEVKYLDIKTSFKDLLVAGLQPELDLFIGDETKKGIEITIDYIHGSDEVFSLGAKDGVVALLLPPVDKESFFKTIRDRGALPRKSFSMGEADEKRFYMECRKLF</sequence>
<evidence type="ECO:0000313" key="1">
    <source>
        <dbReference type="EMBL" id="QTQ12442.1"/>
    </source>
</evidence>
<dbReference type="PANTHER" id="PTHR36454">
    <property type="entry name" value="LMO2823 PROTEIN"/>
    <property type="match status" value="1"/>
</dbReference>